<evidence type="ECO:0000259" key="1">
    <source>
        <dbReference type="PROSITE" id="PS51340"/>
    </source>
</evidence>
<dbReference type="InterPro" id="IPR005302">
    <property type="entry name" value="MoCF_Sase_C"/>
</dbReference>
<dbReference type="GO" id="GO:0003824">
    <property type="term" value="F:catalytic activity"/>
    <property type="evidence" value="ECO:0007669"/>
    <property type="project" value="InterPro"/>
</dbReference>
<feature type="domain" description="MOSC" evidence="1">
    <location>
        <begin position="19"/>
        <end position="143"/>
    </location>
</feature>
<protein>
    <submittedName>
        <fullName evidence="2">MOSC domain containing protein</fullName>
    </submittedName>
</protein>
<dbReference type="Pfam" id="PF03473">
    <property type="entry name" value="MOSC"/>
    <property type="match status" value="1"/>
</dbReference>
<dbReference type="SUPFAM" id="SSF50800">
    <property type="entry name" value="PK beta-barrel domain-like"/>
    <property type="match status" value="1"/>
</dbReference>
<dbReference type="InterPro" id="IPR052716">
    <property type="entry name" value="MOSC_domain"/>
</dbReference>
<dbReference type="STRING" id="443144.GM21_1952"/>
<dbReference type="OrthoDB" id="9784492at2"/>
<sequence length="143" mass="15413">MTGKIIAVNVSLNKGERKTPVPEVTLRENHGIEGDAHAGDWHRQVSLLAQESIAKMVALGLDVKEGDFAENITTEGVDLVHLPIGTRMQLGETLLEVTQIGKECHNRCAIYYQAGDCVMPKEGIFAKVLKGGVVRPGDAVAIL</sequence>
<dbReference type="GO" id="GO:0030151">
    <property type="term" value="F:molybdenum ion binding"/>
    <property type="evidence" value="ECO:0007669"/>
    <property type="project" value="InterPro"/>
</dbReference>
<organism evidence="2">
    <name type="scientific">Geobacter sp. (strain M21)</name>
    <dbReference type="NCBI Taxonomy" id="443144"/>
    <lineage>
        <taxon>Bacteria</taxon>
        <taxon>Pseudomonadati</taxon>
        <taxon>Thermodesulfobacteriota</taxon>
        <taxon>Desulfuromonadia</taxon>
        <taxon>Geobacterales</taxon>
        <taxon>Geobacteraceae</taxon>
        <taxon>Geobacter</taxon>
    </lineage>
</organism>
<dbReference type="AlphaFoldDB" id="C6E817"/>
<dbReference type="HOGENOM" id="CLU_122785_1_0_7"/>
<dbReference type="PANTHER" id="PTHR36930">
    <property type="entry name" value="METAL-SULFUR CLUSTER BIOSYNTHESIS PROTEINS YUAD-RELATED"/>
    <property type="match status" value="1"/>
</dbReference>
<dbReference type="Gene3D" id="2.40.33.20">
    <property type="entry name" value="PK beta-barrel domain-like"/>
    <property type="match status" value="1"/>
</dbReference>
<dbReference type="InterPro" id="IPR011037">
    <property type="entry name" value="Pyrv_Knase-like_insert_dom_sf"/>
</dbReference>
<evidence type="ECO:0000313" key="2">
    <source>
        <dbReference type="EMBL" id="ACT18005.1"/>
    </source>
</evidence>
<dbReference type="GO" id="GO:0030170">
    <property type="term" value="F:pyridoxal phosphate binding"/>
    <property type="evidence" value="ECO:0007669"/>
    <property type="project" value="InterPro"/>
</dbReference>
<accession>C6E817</accession>
<name>C6E817_GEOSM</name>
<dbReference type="PANTHER" id="PTHR36930:SF1">
    <property type="entry name" value="MOSC DOMAIN-CONTAINING PROTEIN"/>
    <property type="match status" value="1"/>
</dbReference>
<dbReference type="PROSITE" id="PS51340">
    <property type="entry name" value="MOSC"/>
    <property type="match status" value="1"/>
</dbReference>
<dbReference type="eggNOG" id="COG2258">
    <property type="taxonomic scope" value="Bacteria"/>
</dbReference>
<proteinExistence type="predicted"/>
<dbReference type="EMBL" id="CP001661">
    <property type="protein sequence ID" value="ACT18005.1"/>
    <property type="molecule type" value="Genomic_DNA"/>
</dbReference>
<reference evidence="2" key="1">
    <citation type="submission" date="2009-07" db="EMBL/GenBank/DDBJ databases">
        <title>Complete sequence of Geobacter sp. M21.</title>
        <authorList>
            <consortium name="US DOE Joint Genome Institute"/>
            <person name="Lucas S."/>
            <person name="Copeland A."/>
            <person name="Lapidus A."/>
            <person name="Glavina del Rio T."/>
            <person name="Dalin E."/>
            <person name="Tice H."/>
            <person name="Bruce D."/>
            <person name="Goodwin L."/>
            <person name="Pitluck S."/>
            <person name="Saunders E."/>
            <person name="Brettin T."/>
            <person name="Detter J.C."/>
            <person name="Han C."/>
            <person name="Larimer F."/>
            <person name="Land M."/>
            <person name="Hauser L."/>
            <person name="Kyrpides N."/>
            <person name="Ovchinnikova G."/>
            <person name="Lovley D."/>
        </authorList>
    </citation>
    <scope>NUCLEOTIDE SEQUENCE [LARGE SCALE GENOMIC DNA]</scope>
    <source>
        <strain evidence="2">M21</strain>
    </source>
</reference>
<gene>
    <name evidence="2" type="ordered locus">GM21_1952</name>
</gene>
<dbReference type="KEGG" id="gem:GM21_1952"/>